<dbReference type="SUPFAM" id="SSF53706">
    <property type="entry name" value="Formate dehydrogenase/DMSO reductase, domains 1-3"/>
    <property type="match status" value="1"/>
</dbReference>
<comment type="caution">
    <text evidence="6">The sequence shown here is derived from an EMBL/GenBank/DDBJ whole genome shotgun (WGS) entry which is preliminary data.</text>
</comment>
<dbReference type="Pfam" id="PF01568">
    <property type="entry name" value="Molydop_binding"/>
    <property type="match status" value="1"/>
</dbReference>
<feature type="domain" description="4Fe-4S Mo/W bis-MGD-type" evidence="5">
    <location>
        <begin position="17"/>
        <end position="75"/>
    </location>
</feature>
<dbReference type="SUPFAM" id="SSF50692">
    <property type="entry name" value="ADC-like"/>
    <property type="match status" value="1"/>
</dbReference>
<dbReference type="Pfam" id="PF04879">
    <property type="entry name" value="Molybdop_Fe4S4"/>
    <property type="match status" value="1"/>
</dbReference>
<dbReference type="SMART" id="SM00926">
    <property type="entry name" value="Molybdop_Fe4S4"/>
    <property type="match status" value="1"/>
</dbReference>
<dbReference type="PROSITE" id="PS51669">
    <property type="entry name" value="4FE4S_MOW_BIS_MGD"/>
    <property type="match status" value="1"/>
</dbReference>
<evidence type="ECO:0000256" key="1">
    <source>
        <dbReference type="ARBA" id="ARBA00010312"/>
    </source>
</evidence>
<dbReference type="InterPro" id="IPR006657">
    <property type="entry name" value="MoPterin_dinucl-bd_dom"/>
</dbReference>
<dbReference type="CDD" id="cd02781">
    <property type="entry name" value="MopB_CT_Acetylene-hydratase"/>
    <property type="match status" value="1"/>
</dbReference>
<accession>A0ABS9WFN9</accession>
<keyword evidence="3" id="KW-0408">Iron</keyword>
<dbReference type="InterPro" id="IPR009010">
    <property type="entry name" value="Asp_de-COase-like_dom_sf"/>
</dbReference>
<evidence type="ECO:0000256" key="4">
    <source>
        <dbReference type="ARBA" id="ARBA00023014"/>
    </source>
</evidence>
<dbReference type="InterPro" id="IPR037949">
    <property type="entry name" value="MopB_CT_Acetylene-hydratase"/>
</dbReference>
<dbReference type="Pfam" id="PF00384">
    <property type="entry name" value="Molybdopterin"/>
    <property type="match status" value="1"/>
</dbReference>
<reference evidence="6" key="1">
    <citation type="submission" date="2021-11" db="EMBL/GenBank/DDBJ databases">
        <title>A Novel Adlercreutzia Species, isolated from a Allomyrina dichotoma larva feces.</title>
        <authorList>
            <person name="Suh M.K."/>
        </authorList>
    </citation>
    <scope>NUCLEOTIDE SEQUENCE</scope>
    <source>
        <strain evidence="6">JBNU-10</strain>
    </source>
</reference>
<organism evidence="6 7">
    <name type="scientific">Adlercreutzia faecimuris</name>
    <dbReference type="NCBI Taxonomy" id="2897341"/>
    <lineage>
        <taxon>Bacteria</taxon>
        <taxon>Bacillati</taxon>
        <taxon>Actinomycetota</taxon>
        <taxon>Coriobacteriia</taxon>
        <taxon>Eggerthellales</taxon>
        <taxon>Eggerthellaceae</taxon>
        <taxon>Adlercreutzia</taxon>
    </lineage>
</organism>
<evidence type="ECO:0000313" key="6">
    <source>
        <dbReference type="EMBL" id="MCI2241036.1"/>
    </source>
</evidence>
<dbReference type="InterPro" id="IPR006656">
    <property type="entry name" value="Mopterin_OxRdtase"/>
</dbReference>
<dbReference type="Proteomes" id="UP001430755">
    <property type="component" value="Unassembled WGS sequence"/>
</dbReference>
<keyword evidence="4" id="KW-0411">Iron-sulfur</keyword>
<dbReference type="RefSeq" id="WP_242162804.1">
    <property type="nucleotide sequence ID" value="NZ_JAJMLW010000001.1"/>
</dbReference>
<keyword evidence="7" id="KW-1185">Reference proteome</keyword>
<gene>
    <name evidence="6" type="ORF">LPT13_01550</name>
</gene>
<dbReference type="Gene3D" id="2.20.25.90">
    <property type="entry name" value="ADC-like domains"/>
    <property type="match status" value="1"/>
</dbReference>
<dbReference type="InterPro" id="IPR006963">
    <property type="entry name" value="Mopterin_OxRdtase_4Fe-4S_dom"/>
</dbReference>
<evidence type="ECO:0000256" key="2">
    <source>
        <dbReference type="ARBA" id="ARBA00022723"/>
    </source>
</evidence>
<sequence length="754" mass="85670">MHKDLPTTWEEDGYVVTRTTAWSAPGCHSGCGIICYVNKETGKLEKVEGDPEHPYNQGHICPRCAALPDVVNSEERLLYPMKRDPERRGDPDAWERISWDEALDLVYDTMTALGDQYGKHTLQTFCGTGRDILWQSQRLAYSMGTPHVESYSSGLACWMPRLMSYNVSTGGYMMPDCSECHEDRYDNPEYKDPEVIVVWGNNCVASNSDGFFGQWVVEVVKRGAKMIVVDPRLTWMAARADLWIQPRPAVDSAVAMAMLKVIIEEDLYDHDFVDRWTYGFEALVERSREYDFDELCERAWVDPEKIRKAARMIAAGNHTAVQLGLAVDMQRNGIGAVRSIIAMLAICGDIDQPGGQIFTPEPYDFHYFSWGFKELPEDVQKMVVGYDEYPFIRMGMVLDQPDLAVVQAETEEPYGFTGAIMMGTNPLCCMSNADLNRVYPVLQKLKFICVCDWRITPTIQALADVALPVAMCVEKTGMIAKRTGACAMSPIAGLDIQGEPKSDAEITLLLGKRFNPEMFPWDTVEEIYDFLVKDSGWSWQDIRKMNWAWPGQEYRRYEKGLLRADGQPGFNTSTGRIELYSPFAESIGENVLPYYDEPYYGPYTTPELYKEYPVITMTGSRNIQFFHSEHRDVKKLREIQPDPLVEINDVWAKEQGFEDGDWLWVEDKIGRIKHRAKCTPIVKYGMANVNSGWWFPETDPHEDPMYGCWDVNPNVLSELGQQGPTGFGADVKALLCKIYKCDEEDANVKASTAH</sequence>
<keyword evidence="2" id="KW-0479">Metal-binding</keyword>
<proteinExistence type="inferred from homology"/>
<dbReference type="PANTHER" id="PTHR43742">
    <property type="entry name" value="TRIMETHYLAMINE-N-OXIDE REDUCTASE"/>
    <property type="match status" value="1"/>
</dbReference>
<comment type="similarity">
    <text evidence="1">Belongs to the prokaryotic molybdopterin-containing oxidoreductase family.</text>
</comment>
<dbReference type="Gene3D" id="2.40.40.20">
    <property type="match status" value="1"/>
</dbReference>
<dbReference type="Gene3D" id="3.40.228.10">
    <property type="entry name" value="Dimethylsulfoxide Reductase, domain 2"/>
    <property type="match status" value="1"/>
</dbReference>
<name>A0ABS9WFN9_9ACTN</name>
<evidence type="ECO:0000256" key="3">
    <source>
        <dbReference type="ARBA" id="ARBA00023004"/>
    </source>
</evidence>
<dbReference type="Gene3D" id="3.40.50.740">
    <property type="match status" value="1"/>
</dbReference>
<evidence type="ECO:0000259" key="5">
    <source>
        <dbReference type="PROSITE" id="PS51669"/>
    </source>
</evidence>
<dbReference type="EMBL" id="JAJMLW010000001">
    <property type="protein sequence ID" value="MCI2241036.1"/>
    <property type="molecule type" value="Genomic_DNA"/>
</dbReference>
<protein>
    <submittedName>
        <fullName evidence="6">Molybdopterin-dependent oxidoreductase</fullName>
    </submittedName>
</protein>
<evidence type="ECO:0000313" key="7">
    <source>
        <dbReference type="Proteomes" id="UP001430755"/>
    </source>
</evidence>
<dbReference type="InterPro" id="IPR050612">
    <property type="entry name" value="Prok_Mopterin_Oxidored"/>
</dbReference>
<dbReference type="PANTHER" id="PTHR43742:SF6">
    <property type="entry name" value="OXIDOREDUCTASE YYAE-RELATED"/>
    <property type="match status" value="1"/>
</dbReference>